<evidence type="ECO:0000313" key="1">
    <source>
        <dbReference type="EMBL" id="GAG45365.1"/>
    </source>
</evidence>
<dbReference type="EMBL" id="BARS01056743">
    <property type="protein sequence ID" value="GAG45365.1"/>
    <property type="molecule type" value="Genomic_DNA"/>
</dbReference>
<feature type="non-terminal residue" evidence="1">
    <location>
        <position position="38"/>
    </location>
</feature>
<organism evidence="1">
    <name type="scientific">marine sediment metagenome</name>
    <dbReference type="NCBI Taxonomy" id="412755"/>
    <lineage>
        <taxon>unclassified sequences</taxon>
        <taxon>metagenomes</taxon>
        <taxon>ecological metagenomes</taxon>
    </lineage>
</organism>
<protein>
    <submittedName>
        <fullName evidence="1">Uncharacterized protein</fullName>
    </submittedName>
</protein>
<reference evidence="1" key="1">
    <citation type="journal article" date="2014" name="Front. Microbiol.">
        <title>High frequency of phylogenetically diverse reductive dehalogenase-homologous genes in deep subseafloor sedimentary metagenomes.</title>
        <authorList>
            <person name="Kawai M."/>
            <person name="Futagami T."/>
            <person name="Toyoda A."/>
            <person name="Takaki Y."/>
            <person name="Nishi S."/>
            <person name="Hori S."/>
            <person name="Arai W."/>
            <person name="Tsubouchi T."/>
            <person name="Morono Y."/>
            <person name="Uchiyama I."/>
            <person name="Ito T."/>
            <person name="Fujiyama A."/>
            <person name="Inagaki F."/>
            <person name="Takami H."/>
        </authorList>
    </citation>
    <scope>NUCLEOTIDE SEQUENCE</scope>
    <source>
        <strain evidence="1">Expedition CK06-06</strain>
    </source>
</reference>
<proteinExistence type="predicted"/>
<comment type="caution">
    <text evidence="1">The sequence shown here is derived from an EMBL/GenBank/DDBJ whole genome shotgun (WGS) entry which is preliminary data.</text>
</comment>
<gene>
    <name evidence="1" type="ORF">S01H1_83460</name>
</gene>
<name>X0XQ33_9ZZZZ</name>
<accession>X0XQ33</accession>
<sequence>MSTPRKAMVAAAALVIAGAATSAGTFRASKNSNTRKLL</sequence>
<dbReference type="AlphaFoldDB" id="X0XQ33"/>